<gene>
    <name evidence="1" type="ORF">PoB_001191100</name>
</gene>
<name>A0AAV3YSN0_9GAST</name>
<dbReference type="AlphaFoldDB" id="A0AAV3YSN0"/>
<dbReference type="EMBL" id="BLXT01001414">
    <property type="protein sequence ID" value="GFN85405.1"/>
    <property type="molecule type" value="Genomic_DNA"/>
</dbReference>
<protein>
    <recommendedName>
        <fullName evidence="3">Secreted protein</fullName>
    </recommendedName>
</protein>
<evidence type="ECO:0008006" key="3">
    <source>
        <dbReference type="Google" id="ProtNLM"/>
    </source>
</evidence>
<keyword evidence="2" id="KW-1185">Reference proteome</keyword>
<accession>A0AAV3YSN0</accession>
<sequence>MKNRTAAPAPTLVSITATATAIPTSALARVSVRAVVPSHVMASVLSLANTRTAATAAATSAPVMITSLTPPLKLSIFDRSAFPCIHRVDGSLTGSGICRMRVPYSWSDSGRISQMSWRPAPPGAVNLVARALAR</sequence>
<reference evidence="1 2" key="1">
    <citation type="journal article" date="2021" name="Elife">
        <title>Chloroplast acquisition without the gene transfer in kleptoplastic sea slugs, Plakobranchus ocellatus.</title>
        <authorList>
            <person name="Maeda T."/>
            <person name="Takahashi S."/>
            <person name="Yoshida T."/>
            <person name="Shimamura S."/>
            <person name="Takaki Y."/>
            <person name="Nagai Y."/>
            <person name="Toyoda A."/>
            <person name="Suzuki Y."/>
            <person name="Arimoto A."/>
            <person name="Ishii H."/>
            <person name="Satoh N."/>
            <person name="Nishiyama T."/>
            <person name="Hasebe M."/>
            <person name="Maruyama T."/>
            <person name="Minagawa J."/>
            <person name="Obokata J."/>
            <person name="Shigenobu S."/>
        </authorList>
    </citation>
    <scope>NUCLEOTIDE SEQUENCE [LARGE SCALE GENOMIC DNA]</scope>
</reference>
<proteinExistence type="predicted"/>
<evidence type="ECO:0000313" key="2">
    <source>
        <dbReference type="Proteomes" id="UP000735302"/>
    </source>
</evidence>
<comment type="caution">
    <text evidence="1">The sequence shown here is derived from an EMBL/GenBank/DDBJ whole genome shotgun (WGS) entry which is preliminary data.</text>
</comment>
<evidence type="ECO:0000313" key="1">
    <source>
        <dbReference type="EMBL" id="GFN85405.1"/>
    </source>
</evidence>
<dbReference type="Proteomes" id="UP000735302">
    <property type="component" value="Unassembled WGS sequence"/>
</dbReference>
<organism evidence="1 2">
    <name type="scientific">Plakobranchus ocellatus</name>
    <dbReference type="NCBI Taxonomy" id="259542"/>
    <lineage>
        <taxon>Eukaryota</taxon>
        <taxon>Metazoa</taxon>
        <taxon>Spiralia</taxon>
        <taxon>Lophotrochozoa</taxon>
        <taxon>Mollusca</taxon>
        <taxon>Gastropoda</taxon>
        <taxon>Heterobranchia</taxon>
        <taxon>Euthyneura</taxon>
        <taxon>Panpulmonata</taxon>
        <taxon>Sacoglossa</taxon>
        <taxon>Placobranchoidea</taxon>
        <taxon>Plakobranchidae</taxon>
        <taxon>Plakobranchus</taxon>
    </lineage>
</organism>